<evidence type="ECO:0000313" key="2">
    <source>
        <dbReference type="EMBL" id="MFD2909966.1"/>
    </source>
</evidence>
<name>A0ABW5ZD10_9FLAO</name>
<keyword evidence="3" id="KW-1185">Reference proteome</keyword>
<evidence type="ECO:0000313" key="3">
    <source>
        <dbReference type="Proteomes" id="UP001597549"/>
    </source>
</evidence>
<sequence length="88" mass="9571">MKKIIFTAFAVCAFSTATFAVEVKEVAVDVVVNPGCDAAWIAVYHDYYTSGSTRQEARDKADMVERACKNALKKDAGVEEASDSTTQQ</sequence>
<feature type="chain" id="PRO_5045301079" evidence="1">
    <location>
        <begin position="21"/>
        <end position="88"/>
    </location>
</feature>
<protein>
    <submittedName>
        <fullName evidence="2">Uncharacterized protein</fullName>
    </submittedName>
</protein>
<reference evidence="3" key="1">
    <citation type="journal article" date="2019" name="Int. J. Syst. Evol. Microbiol.">
        <title>The Global Catalogue of Microorganisms (GCM) 10K type strain sequencing project: providing services to taxonomists for standard genome sequencing and annotation.</title>
        <authorList>
            <consortium name="The Broad Institute Genomics Platform"/>
            <consortium name="The Broad Institute Genome Sequencing Center for Infectious Disease"/>
            <person name="Wu L."/>
            <person name="Ma J."/>
        </authorList>
    </citation>
    <scope>NUCLEOTIDE SEQUENCE [LARGE SCALE GENOMIC DNA]</scope>
    <source>
        <strain evidence="3">KCTC 52644</strain>
    </source>
</reference>
<organism evidence="2 3">
    <name type="scientific">Flavobacterium ardleyense</name>
    <dbReference type="NCBI Taxonomy" id="2038737"/>
    <lineage>
        <taxon>Bacteria</taxon>
        <taxon>Pseudomonadati</taxon>
        <taxon>Bacteroidota</taxon>
        <taxon>Flavobacteriia</taxon>
        <taxon>Flavobacteriales</taxon>
        <taxon>Flavobacteriaceae</taxon>
        <taxon>Flavobacterium</taxon>
    </lineage>
</organism>
<dbReference type="EMBL" id="JBHUOL010000022">
    <property type="protein sequence ID" value="MFD2909966.1"/>
    <property type="molecule type" value="Genomic_DNA"/>
</dbReference>
<comment type="caution">
    <text evidence="2">The sequence shown here is derived from an EMBL/GenBank/DDBJ whole genome shotgun (WGS) entry which is preliminary data.</text>
</comment>
<proteinExistence type="predicted"/>
<accession>A0ABW5ZD10</accession>
<evidence type="ECO:0000256" key="1">
    <source>
        <dbReference type="SAM" id="SignalP"/>
    </source>
</evidence>
<dbReference type="RefSeq" id="WP_379808990.1">
    <property type="nucleotide sequence ID" value="NZ_JBHUOL010000022.1"/>
</dbReference>
<gene>
    <name evidence="2" type="ORF">ACFSX9_14620</name>
</gene>
<dbReference type="Proteomes" id="UP001597549">
    <property type="component" value="Unassembled WGS sequence"/>
</dbReference>
<feature type="signal peptide" evidence="1">
    <location>
        <begin position="1"/>
        <end position="20"/>
    </location>
</feature>
<keyword evidence="1" id="KW-0732">Signal</keyword>